<organism evidence="1 2">
    <name type="scientific">Natrinema limicola JCM 13563</name>
    <dbReference type="NCBI Taxonomy" id="1230457"/>
    <lineage>
        <taxon>Archaea</taxon>
        <taxon>Methanobacteriati</taxon>
        <taxon>Methanobacteriota</taxon>
        <taxon>Stenosarchaea group</taxon>
        <taxon>Halobacteria</taxon>
        <taxon>Halobacteriales</taxon>
        <taxon>Natrialbaceae</taxon>
        <taxon>Natrinema</taxon>
    </lineage>
</organism>
<dbReference type="Proteomes" id="UP000011615">
    <property type="component" value="Unassembled WGS sequence"/>
</dbReference>
<dbReference type="eggNOG" id="arCOG02696">
    <property type="taxonomic scope" value="Archaea"/>
</dbReference>
<gene>
    <name evidence="1" type="ORF">C476_15565</name>
</gene>
<evidence type="ECO:0000313" key="2">
    <source>
        <dbReference type="Proteomes" id="UP000011615"/>
    </source>
</evidence>
<evidence type="ECO:0008006" key="3">
    <source>
        <dbReference type="Google" id="ProtNLM"/>
    </source>
</evidence>
<comment type="caution">
    <text evidence="1">The sequence shown here is derived from an EMBL/GenBank/DDBJ whole genome shotgun (WGS) entry which is preliminary data.</text>
</comment>
<dbReference type="OrthoDB" id="206019at2157"/>
<keyword evidence="2" id="KW-1185">Reference proteome</keyword>
<name>M0C4Z2_9EURY</name>
<dbReference type="PATRIC" id="fig|1230457.4.peg.3124"/>
<dbReference type="EMBL" id="AOIT01000065">
    <property type="protein sequence ID" value="ELZ17387.1"/>
    <property type="molecule type" value="Genomic_DNA"/>
</dbReference>
<proteinExistence type="predicted"/>
<evidence type="ECO:0000313" key="1">
    <source>
        <dbReference type="EMBL" id="ELZ17387.1"/>
    </source>
</evidence>
<accession>M0C4Z2</accession>
<dbReference type="AlphaFoldDB" id="M0C4Z2"/>
<reference evidence="1 2" key="1">
    <citation type="journal article" date="2014" name="PLoS Genet.">
        <title>Phylogenetically driven sequencing of extremely halophilic archaea reveals strategies for static and dynamic osmo-response.</title>
        <authorList>
            <person name="Becker E.A."/>
            <person name="Seitzer P.M."/>
            <person name="Tritt A."/>
            <person name="Larsen D."/>
            <person name="Krusor M."/>
            <person name="Yao A.I."/>
            <person name="Wu D."/>
            <person name="Madern D."/>
            <person name="Eisen J.A."/>
            <person name="Darling A.E."/>
            <person name="Facciotti M.T."/>
        </authorList>
    </citation>
    <scope>NUCLEOTIDE SEQUENCE [LARGE SCALE GENOMIC DNA]</scope>
    <source>
        <strain evidence="1 2">JCM 13563</strain>
    </source>
</reference>
<dbReference type="RefSeq" id="WP_008014578.1">
    <property type="nucleotide sequence ID" value="NZ_AOIT01000065.1"/>
</dbReference>
<sequence length="180" mass="18743">MQRRKFVIGMGALASGAAAGIGSGAFDSVSAQRDITVNTAGDASAYVAIEPETGDNATEYVDDSGDTVGIKLTTTEENGTGLNKNAETIIRDLLKITNQGTQDVIAGFTNIPDGMSFYTDDDKFGDAGSSMNADSFGPDNLPAIPVGETLNRVGLIVRDPEKAANNDGSVTLLVQTEDEF</sequence>
<protein>
    <recommendedName>
        <fullName evidence="3">DUF1102 domain-containing protein</fullName>
    </recommendedName>
</protein>